<dbReference type="Pfam" id="PF24793">
    <property type="entry name" value="GINT1_N"/>
    <property type="match status" value="1"/>
</dbReference>
<name>A0A1B7M0K0_9MICC</name>
<dbReference type="InterPro" id="IPR036477">
    <property type="entry name" value="Formyl_transf_N_sf"/>
</dbReference>
<dbReference type="PANTHER" id="PTHR43772">
    <property type="entry name" value="ENDO-1,4-BETA-XYLANASE"/>
    <property type="match status" value="1"/>
</dbReference>
<organism evidence="4 5">
    <name type="scientific">Enteractinococcus helveticum</name>
    <dbReference type="NCBI Taxonomy" id="1837282"/>
    <lineage>
        <taxon>Bacteria</taxon>
        <taxon>Bacillati</taxon>
        <taxon>Actinomycetota</taxon>
        <taxon>Actinomycetes</taxon>
        <taxon>Micrococcales</taxon>
        <taxon>Micrococcaceae</taxon>
    </lineage>
</organism>
<dbReference type="InterPro" id="IPR023296">
    <property type="entry name" value="Glyco_hydro_beta-prop_sf"/>
</dbReference>
<dbReference type="AlphaFoldDB" id="A0A1B7M0K0"/>
<dbReference type="EMBL" id="LXEY01000015">
    <property type="protein sequence ID" value="OAV61773.1"/>
    <property type="molecule type" value="Genomic_DNA"/>
</dbReference>
<dbReference type="RefSeq" id="WP_043057385.1">
    <property type="nucleotide sequence ID" value="NZ_LXEY01000015.1"/>
</dbReference>
<dbReference type="SUPFAM" id="SSF75005">
    <property type="entry name" value="Arabinanase/levansucrase/invertase"/>
    <property type="match status" value="1"/>
</dbReference>
<keyword evidence="2" id="KW-0119">Carbohydrate metabolism</keyword>
<evidence type="ECO:0000256" key="1">
    <source>
        <dbReference type="ARBA" id="ARBA00022651"/>
    </source>
</evidence>
<sequence>MRAALLLGSDRTLKAWEYEALELAINQGLDITTVLHCTNDQEPPRKAQHAAYHALTFASRSRMSMLRERDVTPLLRNDVEVLYFPSEWEESWQRIPDSLAEQLEGHDVVLKFGMNLLKDPEHLPVPHGVVAYHDANPEGHRGRPHGFHELTAGEATMNIAVHQLGDTHEGGRILAEGSSRVVPTSYRATLSNAYEASIPLLAKAMHTLENQRTNSYTAPELKHRLPTNGQVLKTLGKMATALVGRGLYGAFREKRWNVAYVPQPFDPDNPVQPHFDDMQPITLPEGYTFAADPCAYHNGRLYVEVMHGSTGKGEIFAYADGQGQRVDLPVDGGHLSYPQILEYEGVTYLFPEMGDVGPPTFFELDEEQLTSKATHQLLGLETERVIDPTLIEHEGHWYLFGGRPETVGERLELWVSDSPFGPWALHPQTPVCLDPRSARMAGPLIRAHGNLYRTGQDGSVSYGRGVTISRIEKLTPTEFAETRMSPFTIQGAYGPHTILPTEDGYWLDYYTEQTTPMAGVRRVKGRLK</sequence>
<dbReference type="GO" id="GO:0045493">
    <property type="term" value="P:xylan catabolic process"/>
    <property type="evidence" value="ECO:0007669"/>
    <property type="project" value="UniProtKB-KW"/>
</dbReference>
<evidence type="ECO:0000256" key="2">
    <source>
        <dbReference type="ARBA" id="ARBA00023277"/>
    </source>
</evidence>
<evidence type="ECO:0000313" key="5">
    <source>
        <dbReference type="Proteomes" id="UP000078292"/>
    </source>
</evidence>
<evidence type="ECO:0000259" key="3">
    <source>
        <dbReference type="Pfam" id="PF24793"/>
    </source>
</evidence>
<evidence type="ECO:0000313" key="4">
    <source>
        <dbReference type="EMBL" id="OAV61773.1"/>
    </source>
</evidence>
<dbReference type="OrthoDB" id="9801455at2"/>
<dbReference type="SUPFAM" id="SSF53328">
    <property type="entry name" value="Formyltransferase"/>
    <property type="match status" value="1"/>
</dbReference>
<accession>A0A1B7M0K0</accession>
<keyword evidence="1" id="KW-0858">Xylan degradation</keyword>
<dbReference type="Gene3D" id="2.115.10.20">
    <property type="entry name" value="Glycosyl hydrolase domain, family 43"/>
    <property type="match status" value="1"/>
</dbReference>
<keyword evidence="5" id="KW-1185">Reference proteome</keyword>
<dbReference type="PANTHER" id="PTHR43772:SF2">
    <property type="entry name" value="PUTATIVE (AFU_ORTHOLOGUE AFUA_2G04480)-RELATED"/>
    <property type="match status" value="1"/>
</dbReference>
<comment type="caution">
    <text evidence="4">The sequence shown here is derived from an EMBL/GenBank/DDBJ whole genome shotgun (WGS) entry which is preliminary data.</text>
</comment>
<dbReference type="Gene3D" id="3.40.50.170">
    <property type="entry name" value="Formyl transferase, N-terminal domain"/>
    <property type="match status" value="1"/>
</dbReference>
<protein>
    <recommendedName>
        <fullName evidence="3">Glucosamine inositolphosphorylceramide transferase 1 N-terminal domain-containing protein</fullName>
    </recommendedName>
</protein>
<dbReference type="InterPro" id="IPR056442">
    <property type="entry name" value="GINT1_N"/>
</dbReference>
<proteinExistence type="predicted"/>
<dbReference type="InterPro" id="IPR052176">
    <property type="entry name" value="Glycosyl_Hydrlase_43_Enz"/>
</dbReference>
<dbReference type="Proteomes" id="UP000078292">
    <property type="component" value="Unassembled WGS sequence"/>
</dbReference>
<gene>
    <name evidence="4" type="ORF">A6F49_07715</name>
</gene>
<dbReference type="STRING" id="1837282.A6F49_07715"/>
<feature type="domain" description="Glucosamine inositolphosphorylceramide transferase 1 N-terminal" evidence="3">
    <location>
        <begin position="333"/>
        <end position="484"/>
    </location>
</feature>
<reference evidence="4 5" key="1">
    <citation type="submission" date="2016-04" db="EMBL/GenBank/DDBJ databases">
        <title>First whole genome shotgun sequence of the bacterium Enteractinococcus sp. strain UASWS1574.</title>
        <authorList>
            <person name="Crovadore J."/>
            <person name="Chablais R."/>
            <person name="Lefort F."/>
        </authorList>
    </citation>
    <scope>NUCLEOTIDE SEQUENCE [LARGE SCALE GENOMIC DNA]</scope>
    <source>
        <strain evidence="4 5">UASWS1574</strain>
    </source>
</reference>
<keyword evidence="1" id="KW-0624">Polysaccharide degradation</keyword>